<sequence length="71" mass="8380">MFDFQKLTVYHRSKNFRKLIRSLLNENKFDRTTRDQLSRASMSIALNIAEGSSRFTPKDRKHFMVISRGSV</sequence>
<dbReference type="EMBL" id="JAPFQN010000003">
    <property type="protein sequence ID" value="MCX2743532.1"/>
    <property type="molecule type" value="Genomic_DNA"/>
</dbReference>
<feature type="non-terminal residue" evidence="1">
    <location>
        <position position="71"/>
    </location>
</feature>
<dbReference type="NCBIfam" id="TIGR02436">
    <property type="entry name" value="four helix bundle protein"/>
    <property type="match status" value="1"/>
</dbReference>
<comment type="caution">
    <text evidence="1">The sequence shown here is derived from an EMBL/GenBank/DDBJ whole genome shotgun (WGS) entry which is preliminary data.</text>
</comment>
<dbReference type="InterPro" id="IPR036583">
    <property type="entry name" value="23S_rRNA_IVS_sf"/>
</dbReference>
<proteinExistence type="predicted"/>
<dbReference type="RefSeq" id="WP_266055916.1">
    <property type="nucleotide sequence ID" value="NZ_JAPFQN010000003.1"/>
</dbReference>
<name>A0ABT3RPL1_9BACT</name>
<gene>
    <name evidence="1" type="ORF">OO013_06630</name>
</gene>
<evidence type="ECO:0000313" key="1">
    <source>
        <dbReference type="EMBL" id="MCX2743532.1"/>
    </source>
</evidence>
<dbReference type="Proteomes" id="UP001209885">
    <property type="component" value="Unassembled WGS sequence"/>
</dbReference>
<dbReference type="InterPro" id="IPR012657">
    <property type="entry name" value="23S_rRNA-intervening_sequence"/>
</dbReference>
<accession>A0ABT3RPL1</accession>
<dbReference type="PANTHER" id="PTHR38471:SF2">
    <property type="entry name" value="FOUR HELIX BUNDLE PROTEIN"/>
    <property type="match status" value="1"/>
</dbReference>
<reference evidence="1 2" key="1">
    <citation type="submission" date="2022-11" db="EMBL/GenBank/DDBJ databases">
        <title>The characterization of three novel Bacteroidetes species and genomic analysis of their roles in tidal elemental geochemical cycles.</title>
        <authorList>
            <person name="Ma K."/>
        </authorList>
    </citation>
    <scope>NUCLEOTIDE SEQUENCE [LARGE SCALE GENOMIC DNA]</scope>
    <source>
        <strain evidence="1 2">M17</strain>
    </source>
</reference>
<dbReference type="SUPFAM" id="SSF158446">
    <property type="entry name" value="IVS-encoded protein-like"/>
    <property type="match status" value="1"/>
</dbReference>
<evidence type="ECO:0000313" key="2">
    <source>
        <dbReference type="Proteomes" id="UP001209885"/>
    </source>
</evidence>
<keyword evidence="2" id="KW-1185">Reference proteome</keyword>
<dbReference type="PANTHER" id="PTHR38471">
    <property type="entry name" value="FOUR HELIX BUNDLE PROTEIN"/>
    <property type="match status" value="1"/>
</dbReference>
<dbReference type="Pfam" id="PF05635">
    <property type="entry name" value="23S_rRNA_IVP"/>
    <property type="match status" value="1"/>
</dbReference>
<dbReference type="Gene3D" id="1.20.1440.60">
    <property type="entry name" value="23S rRNA-intervening sequence"/>
    <property type="match status" value="1"/>
</dbReference>
<organism evidence="1 2">
    <name type="scientific">Mangrovivirga halotolerans</name>
    <dbReference type="NCBI Taxonomy" id="2993936"/>
    <lineage>
        <taxon>Bacteria</taxon>
        <taxon>Pseudomonadati</taxon>
        <taxon>Bacteroidota</taxon>
        <taxon>Cytophagia</taxon>
        <taxon>Cytophagales</taxon>
        <taxon>Mangrovivirgaceae</taxon>
        <taxon>Mangrovivirga</taxon>
    </lineage>
</organism>
<protein>
    <submittedName>
        <fullName evidence="1">Four helix bundle protein</fullName>
    </submittedName>
</protein>